<proteinExistence type="predicted"/>
<organism evidence="1 2">
    <name type="scientific">Pseudolactococcus piscium</name>
    <dbReference type="NCBI Taxonomy" id="1364"/>
    <lineage>
        <taxon>Bacteria</taxon>
        <taxon>Bacillati</taxon>
        <taxon>Bacillota</taxon>
        <taxon>Bacilli</taxon>
        <taxon>Lactobacillales</taxon>
        <taxon>Streptococcaceae</taxon>
        <taxon>Pseudolactococcus</taxon>
    </lineage>
</organism>
<keyword evidence="2" id="KW-1185">Reference proteome</keyword>
<dbReference type="RefSeq" id="WP_096814449.1">
    <property type="nucleotide sequence ID" value="NZ_JXJW01000009.1"/>
</dbReference>
<protein>
    <submittedName>
        <fullName evidence="1">Uncharacterized protein</fullName>
    </submittedName>
</protein>
<name>A0A2A5S020_9LACT</name>
<sequence>MYLKKLNNKEQQQFNSNYPFVSGTWYIKMNEDGSKARNIQGKVLYSCMVDFELKIALASKEFTRVEN</sequence>
<dbReference type="EMBL" id="JXJW01000009">
    <property type="protein sequence ID" value="PCS06842.1"/>
    <property type="molecule type" value="Genomic_DNA"/>
</dbReference>
<evidence type="ECO:0000313" key="2">
    <source>
        <dbReference type="Proteomes" id="UP000218282"/>
    </source>
</evidence>
<accession>A0A2A5S020</accession>
<dbReference type="Proteomes" id="UP000218282">
    <property type="component" value="Unassembled WGS sequence"/>
</dbReference>
<gene>
    <name evidence="1" type="ORF">RU86_GL002285</name>
</gene>
<evidence type="ECO:0000313" key="1">
    <source>
        <dbReference type="EMBL" id="PCS06842.1"/>
    </source>
</evidence>
<reference evidence="1 2" key="1">
    <citation type="submission" date="2014-12" db="EMBL/GenBank/DDBJ databases">
        <title>Draft genome sequences of 10 type strains of Lactococcus.</title>
        <authorList>
            <person name="Sun Z."/>
            <person name="Zhong Z."/>
            <person name="Liu W."/>
            <person name="Zhang W."/>
            <person name="Zhang H."/>
        </authorList>
    </citation>
    <scope>NUCLEOTIDE SEQUENCE [LARGE SCALE GENOMIC DNA]</scope>
    <source>
        <strain evidence="1 2">DSM 6634</strain>
    </source>
</reference>
<comment type="caution">
    <text evidence="1">The sequence shown here is derived from an EMBL/GenBank/DDBJ whole genome shotgun (WGS) entry which is preliminary data.</text>
</comment>
<dbReference type="AlphaFoldDB" id="A0A2A5S020"/>